<evidence type="ECO:0000259" key="1">
    <source>
        <dbReference type="PROSITE" id="PS50280"/>
    </source>
</evidence>
<dbReference type="GO" id="GO:0008757">
    <property type="term" value="F:S-adenosylmethionine-dependent methyltransferase activity"/>
    <property type="evidence" value="ECO:0007669"/>
    <property type="project" value="UniProtKB-ARBA"/>
</dbReference>
<dbReference type="HOGENOM" id="CLU_024539_2_0_1"/>
<dbReference type="SUPFAM" id="SSF82199">
    <property type="entry name" value="SET domain"/>
    <property type="match status" value="1"/>
</dbReference>
<dbReference type="GO" id="GO:0008170">
    <property type="term" value="F:N-methyltransferase activity"/>
    <property type="evidence" value="ECO:0007669"/>
    <property type="project" value="UniProtKB-ARBA"/>
</dbReference>
<evidence type="ECO:0000313" key="3">
    <source>
        <dbReference type="Proteomes" id="UP000007266"/>
    </source>
</evidence>
<dbReference type="Pfam" id="PF00856">
    <property type="entry name" value="SET"/>
    <property type="match status" value="1"/>
</dbReference>
<dbReference type="eggNOG" id="KOG2084">
    <property type="taxonomic scope" value="Eukaryota"/>
</dbReference>
<evidence type="ECO:0000313" key="2">
    <source>
        <dbReference type="EMBL" id="EFA04109.2"/>
    </source>
</evidence>
<sequence>MQRNIETITQTIHKYLERKSLAIEDAPWEIKKSELGGFGVFATRAIEVGELIFKDFPVILGPRAAPTCPLSCVSCYSRRDLRLCGKKCGLLVCSEKCEKSLGHQKECKVVRQWQSKPISEDLSVQLVRVLSPIRSLLLGEEDKSVVKCLKAHKSDQHGFEVDVMKDALALNVKEDEEKFMRFVCSVMDSNAFEVLVGFEDNQASVKGLYPLGSLANHSCCPNTCHVFDDKQHMVVRASKFIPQGSEIFHSYSRLIWSTSARRFHLYRTKHFLCKCQRCEDPTEFGSYIGSILCKVCKTGKVIPTNSLQTDKWQCEVCGSLIKKEEVANITFVLGSALNSFDDDDVAVMLRLLHQKLPNLVPENNQTVVELKYKLIWILVPENNQTVVELKYKLIWILGHQQGFAWNDLSDEYLSLKVNFCRDLLALLELLRLGQCKMRGLLLYELYSCYNEQNNRQTKSGSVSKVHENQMKSVLQEAADILMYDVTAPAEIKRMWSEEVQLKKK</sequence>
<gene>
    <name evidence="2" type="primary">AUGUSTUS-3.0.2_14347</name>
    <name evidence="2" type="ORF">TcasGA2_TC014347</name>
</gene>
<organism evidence="2 3">
    <name type="scientific">Tribolium castaneum</name>
    <name type="common">Red flour beetle</name>
    <dbReference type="NCBI Taxonomy" id="7070"/>
    <lineage>
        <taxon>Eukaryota</taxon>
        <taxon>Metazoa</taxon>
        <taxon>Ecdysozoa</taxon>
        <taxon>Arthropoda</taxon>
        <taxon>Hexapoda</taxon>
        <taxon>Insecta</taxon>
        <taxon>Pterygota</taxon>
        <taxon>Neoptera</taxon>
        <taxon>Endopterygota</taxon>
        <taxon>Coleoptera</taxon>
        <taxon>Polyphaga</taxon>
        <taxon>Cucujiformia</taxon>
        <taxon>Tenebrionidae</taxon>
        <taxon>Tenebrionidae incertae sedis</taxon>
        <taxon>Tribolium</taxon>
    </lineage>
</organism>
<dbReference type="STRING" id="7070.D6WLG5"/>
<dbReference type="SMART" id="SM00317">
    <property type="entry name" value="SET"/>
    <property type="match status" value="1"/>
</dbReference>
<reference evidence="2 3" key="1">
    <citation type="journal article" date="2008" name="Nature">
        <title>The genome of the model beetle and pest Tribolium castaneum.</title>
        <authorList>
            <consortium name="Tribolium Genome Sequencing Consortium"/>
            <person name="Richards S."/>
            <person name="Gibbs R.A."/>
            <person name="Weinstock G.M."/>
            <person name="Brown S.J."/>
            <person name="Denell R."/>
            <person name="Beeman R.W."/>
            <person name="Gibbs R."/>
            <person name="Beeman R.W."/>
            <person name="Brown S.J."/>
            <person name="Bucher G."/>
            <person name="Friedrich M."/>
            <person name="Grimmelikhuijzen C.J."/>
            <person name="Klingler M."/>
            <person name="Lorenzen M."/>
            <person name="Richards S."/>
            <person name="Roth S."/>
            <person name="Schroder R."/>
            <person name="Tautz D."/>
            <person name="Zdobnov E.M."/>
            <person name="Muzny D."/>
            <person name="Gibbs R.A."/>
            <person name="Weinstock G.M."/>
            <person name="Attaway T."/>
            <person name="Bell S."/>
            <person name="Buhay C.J."/>
            <person name="Chandrabose M.N."/>
            <person name="Chavez D."/>
            <person name="Clerk-Blankenburg K.P."/>
            <person name="Cree A."/>
            <person name="Dao M."/>
            <person name="Davis C."/>
            <person name="Chacko J."/>
            <person name="Dinh H."/>
            <person name="Dugan-Rocha S."/>
            <person name="Fowler G."/>
            <person name="Garner T.T."/>
            <person name="Garnes J."/>
            <person name="Gnirke A."/>
            <person name="Hawes A."/>
            <person name="Hernandez J."/>
            <person name="Hines S."/>
            <person name="Holder M."/>
            <person name="Hume J."/>
            <person name="Jhangiani S.N."/>
            <person name="Joshi V."/>
            <person name="Khan Z.M."/>
            <person name="Jackson L."/>
            <person name="Kovar C."/>
            <person name="Kowis A."/>
            <person name="Lee S."/>
            <person name="Lewis L.R."/>
            <person name="Margolis J."/>
            <person name="Morgan M."/>
            <person name="Nazareth L.V."/>
            <person name="Nguyen N."/>
            <person name="Okwuonu G."/>
            <person name="Parker D."/>
            <person name="Richards S."/>
            <person name="Ruiz S.J."/>
            <person name="Santibanez J."/>
            <person name="Savard J."/>
            <person name="Scherer S.E."/>
            <person name="Schneider B."/>
            <person name="Sodergren E."/>
            <person name="Tautz D."/>
            <person name="Vattahil S."/>
            <person name="Villasana D."/>
            <person name="White C.S."/>
            <person name="Wright R."/>
            <person name="Park Y."/>
            <person name="Beeman R.W."/>
            <person name="Lord J."/>
            <person name="Oppert B."/>
            <person name="Lorenzen M."/>
            <person name="Brown S."/>
            <person name="Wang L."/>
            <person name="Savard J."/>
            <person name="Tautz D."/>
            <person name="Richards S."/>
            <person name="Weinstock G."/>
            <person name="Gibbs R.A."/>
            <person name="Liu Y."/>
            <person name="Worley K."/>
            <person name="Weinstock G."/>
            <person name="Elsik C.G."/>
            <person name="Reese J.T."/>
            <person name="Elhaik E."/>
            <person name="Landan G."/>
            <person name="Graur D."/>
            <person name="Arensburger P."/>
            <person name="Atkinson P."/>
            <person name="Beeman R.W."/>
            <person name="Beidler J."/>
            <person name="Brown S.J."/>
            <person name="Demuth J.P."/>
            <person name="Drury D.W."/>
            <person name="Du Y.Z."/>
            <person name="Fujiwara H."/>
            <person name="Lorenzen M."/>
            <person name="Maselli V."/>
            <person name="Osanai M."/>
            <person name="Park Y."/>
            <person name="Robertson H.M."/>
            <person name="Tu Z."/>
            <person name="Wang J.J."/>
            <person name="Wang S."/>
            <person name="Richards S."/>
            <person name="Song H."/>
            <person name="Zhang L."/>
            <person name="Sodergren E."/>
            <person name="Werner D."/>
            <person name="Stanke M."/>
            <person name="Morgenstern B."/>
            <person name="Solovyev V."/>
            <person name="Kosarev P."/>
            <person name="Brown G."/>
            <person name="Chen H.C."/>
            <person name="Ermolaeva O."/>
            <person name="Hlavina W."/>
            <person name="Kapustin Y."/>
            <person name="Kiryutin B."/>
            <person name="Kitts P."/>
            <person name="Maglott D."/>
            <person name="Pruitt K."/>
            <person name="Sapojnikov V."/>
            <person name="Souvorov A."/>
            <person name="Mackey A.J."/>
            <person name="Waterhouse R.M."/>
            <person name="Wyder S."/>
            <person name="Zdobnov E.M."/>
            <person name="Zdobnov E.M."/>
            <person name="Wyder S."/>
            <person name="Kriventseva E.V."/>
            <person name="Kadowaki T."/>
            <person name="Bork P."/>
            <person name="Aranda M."/>
            <person name="Bao R."/>
            <person name="Beermann A."/>
            <person name="Berns N."/>
            <person name="Bolognesi R."/>
            <person name="Bonneton F."/>
            <person name="Bopp D."/>
            <person name="Brown S.J."/>
            <person name="Bucher G."/>
            <person name="Butts T."/>
            <person name="Chaumot A."/>
            <person name="Denell R.E."/>
            <person name="Ferrier D.E."/>
            <person name="Friedrich M."/>
            <person name="Gordon C.M."/>
            <person name="Jindra M."/>
            <person name="Klingler M."/>
            <person name="Lan Q."/>
            <person name="Lattorff H.M."/>
            <person name="Laudet V."/>
            <person name="von Levetsow C."/>
            <person name="Liu Z."/>
            <person name="Lutz R."/>
            <person name="Lynch J.A."/>
            <person name="da Fonseca R.N."/>
            <person name="Posnien N."/>
            <person name="Reuter R."/>
            <person name="Roth S."/>
            <person name="Savard J."/>
            <person name="Schinko J.B."/>
            <person name="Schmitt C."/>
            <person name="Schoppmeier M."/>
            <person name="Schroder R."/>
            <person name="Shippy T.D."/>
            <person name="Simonnet F."/>
            <person name="Marques-Souza H."/>
            <person name="Tautz D."/>
            <person name="Tomoyasu Y."/>
            <person name="Trauner J."/>
            <person name="Van der Zee M."/>
            <person name="Vervoort M."/>
            <person name="Wittkopp N."/>
            <person name="Wimmer E.A."/>
            <person name="Yang X."/>
            <person name="Jones A.K."/>
            <person name="Sattelle D.B."/>
            <person name="Ebert P.R."/>
            <person name="Nelson D."/>
            <person name="Scott J.G."/>
            <person name="Beeman R.W."/>
            <person name="Muthukrishnan S."/>
            <person name="Kramer K.J."/>
            <person name="Arakane Y."/>
            <person name="Beeman R.W."/>
            <person name="Zhu Q."/>
            <person name="Hogenkamp D."/>
            <person name="Dixit R."/>
            <person name="Oppert B."/>
            <person name="Jiang H."/>
            <person name="Zou Z."/>
            <person name="Marshall J."/>
            <person name="Elpidina E."/>
            <person name="Vinokurov K."/>
            <person name="Oppert C."/>
            <person name="Zou Z."/>
            <person name="Evans J."/>
            <person name="Lu Z."/>
            <person name="Zhao P."/>
            <person name="Sumathipala N."/>
            <person name="Altincicek B."/>
            <person name="Vilcinskas A."/>
            <person name="Williams M."/>
            <person name="Hultmark D."/>
            <person name="Hetru C."/>
            <person name="Jiang H."/>
            <person name="Grimmelikhuijzen C.J."/>
            <person name="Hauser F."/>
            <person name="Cazzamali G."/>
            <person name="Williamson M."/>
            <person name="Park Y."/>
            <person name="Li B."/>
            <person name="Tanaka Y."/>
            <person name="Predel R."/>
            <person name="Neupert S."/>
            <person name="Schachtner J."/>
            <person name="Verleyen P."/>
            <person name="Raible F."/>
            <person name="Bork P."/>
            <person name="Friedrich M."/>
            <person name="Walden K.K."/>
            <person name="Robertson H.M."/>
            <person name="Angeli S."/>
            <person name="Foret S."/>
            <person name="Bucher G."/>
            <person name="Schuetz S."/>
            <person name="Maleszka R."/>
            <person name="Wimmer E.A."/>
            <person name="Beeman R.W."/>
            <person name="Lorenzen M."/>
            <person name="Tomoyasu Y."/>
            <person name="Miller S.C."/>
            <person name="Grossmann D."/>
            <person name="Bucher G."/>
        </authorList>
    </citation>
    <scope>NUCLEOTIDE SEQUENCE [LARGE SCALE GENOMIC DNA]</scope>
    <source>
        <strain evidence="2 3">Georgia GA2</strain>
    </source>
</reference>
<dbReference type="InterPro" id="IPR046341">
    <property type="entry name" value="SET_dom_sf"/>
</dbReference>
<keyword evidence="3" id="KW-1185">Reference proteome</keyword>
<dbReference type="OMA" id="ECAHFQR"/>
<reference evidence="2 3" key="2">
    <citation type="journal article" date="2010" name="Nucleic Acids Res.">
        <title>BeetleBase in 2010: revisions to provide comprehensive genomic information for Tribolium castaneum.</title>
        <authorList>
            <person name="Kim H.S."/>
            <person name="Murphy T."/>
            <person name="Xia J."/>
            <person name="Caragea D."/>
            <person name="Park Y."/>
            <person name="Beeman R.W."/>
            <person name="Lorenzen M.D."/>
            <person name="Butcher S."/>
            <person name="Manak J.R."/>
            <person name="Brown S.J."/>
        </authorList>
    </citation>
    <scope>GENOME REANNOTATION</scope>
    <source>
        <strain evidence="2 3">Georgia GA2</strain>
    </source>
</reference>
<dbReference type="PANTHER" id="PTHR46455:SF3">
    <property type="entry name" value="SET AND MYND DOMAIN CONTAINING, ARTHROPOD-SPECIFIC, MEMBER 9, ISOFORM A-RELATED"/>
    <property type="match status" value="1"/>
</dbReference>
<dbReference type="PANTHER" id="PTHR46455">
    <property type="entry name" value="SET AND MYND DOMAIN CONTAINING, ARTHROPOD-SPECIFIC, MEMBER 4, ISOFORM A"/>
    <property type="match status" value="1"/>
</dbReference>
<dbReference type="Gene3D" id="6.10.140.2220">
    <property type="match status" value="1"/>
</dbReference>
<dbReference type="EMBL" id="KQ971343">
    <property type="protein sequence ID" value="EFA04109.2"/>
    <property type="molecule type" value="Genomic_DNA"/>
</dbReference>
<accession>D6WLG5</accession>
<dbReference type="FunCoup" id="D6WLG5">
    <property type="interactions" value="45"/>
</dbReference>
<dbReference type="PROSITE" id="PS50280">
    <property type="entry name" value="SET"/>
    <property type="match status" value="1"/>
</dbReference>
<dbReference type="GO" id="GO:0008276">
    <property type="term" value="F:protein methyltransferase activity"/>
    <property type="evidence" value="ECO:0007669"/>
    <property type="project" value="UniProtKB-ARBA"/>
</dbReference>
<dbReference type="Proteomes" id="UP000007266">
    <property type="component" value="Linkage group 5"/>
</dbReference>
<dbReference type="GO" id="GO:0005634">
    <property type="term" value="C:nucleus"/>
    <property type="evidence" value="ECO:0000318"/>
    <property type="project" value="GO_Central"/>
</dbReference>
<dbReference type="InParanoid" id="D6WLG5"/>
<dbReference type="AlphaFoldDB" id="D6WLG5"/>
<dbReference type="CDD" id="cd20071">
    <property type="entry name" value="SET_SMYD"/>
    <property type="match status" value="1"/>
</dbReference>
<dbReference type="Gene3D" id="2.170.270.10">
    <property type="entry name" value="SET domain"/>
    <property type="match status" value="1"/>
</dbReference>
<dbReference type="InterPro" id="IPR001214">
    <property type="entry name" value="SET_dom"/>
</dbReference>
<name>D6WLG5_TRICA</name>
<feature type="domain" description="SET" evidence="1">
    <location>
        <begin position="26"/>
        <end position="252"/>
    </location>
</feature>
<protein>
    <submittedName>
        <fullName evidence="2">Protein msta, isoform B-like Protein</fullName>
    </submittedName>
</protein>
<dbReference type="Gene3D" id="1.10.220.160">
    <property type="match status" value="1"/>
</dbReference>
<proteinExistence type="predicted"/>
<dbReference type="InterPro" id="IPR053010">
    <property type="entry name" value="SET_SmydA-8"/>
</dbReference>